<dbReference type="EMBL" id="MK061412">
    <property type="protein sequence ID" value="AZU97191.1"/>
    <property type="molecule type" value="Genomic_DNA"/>
</dbReference>
<name>A0A3Q9R4U5_9CAUD</name>
<accession>A0A3Q9R4U5</accession>
<evidence type="ECO:0008006" key="3">
    <source>
        <dbReference type="Google" id="ProtNLM"/>
    </source>
</evidence>
<protein>
    <recommendedName>
        <fullName evidence="3">KOW domain-containing protein</fullName>
    </recommendedName>
</protein>
<sequence>MAKEVYVGAQILILSGPYDGQMATVERIDRRKDVWAKINRGSDAGEKTRVTKGNYKVVA</sequence>
<dbReference type="Proteomes" id="UP000284334">
    <property type="component" value="Segment"/>
</dbReference>
<gene>
    <name evidence="1" type="primary">132</name>
    <name evidence="1" type="ORF">SEA_GILSON_132</name>
</gene>
<evidence type="ECO:0000313" key="1">
    <source>
        <dbReference type="EMBL" id="AZU97191.1"/>
    </source>
</evidence>
<dbReference type="KEGG" id="vg:55612822"/>
<dbReference type="RefSeq" id="YP_009842576.1">
    <property type="nucleotide sequence ID" value="NC_048742.1"/>
</dbReference>
<proteinExistence type="predicted"/>
<organism evidence="1 2">
    <name type="scientific">Streptomyces phage Gilson</name>
    <dbReference type="NCBI Taxonomy" id="2488789"/>
    <lineage>
        <taxon>Viruses</taxon>
        <taxon>Duplodnaviria</taxon>
        <taxon>Heunggongvirae</taxon>
        <taxon>Uroviricota</taxon>
        <taxon>Caudoviricetes</taxon>
        <taxon>Stanwilliamsviridae</taxon>
        <taxon>Loccivirinae</taxon>
        <taxon>Gilsonvirus</taxon>
        <taxon>Gilsonvirus gilson</taxon>
    </lineage>
</organism>
<reference evidence="1 2" key="1">
    <citation type="submission" date="2018-10" db="EMBL/GenBank/DDBJ databases">
        <authorList>
            <person name="Soria N.A."/>
            <person name="Batley M.G."/>
            <person name="Hanafy A."/>
            <person name="Singh N."/>
            <person name="Shaffer C.D."/>
            <person name="Weston-Hafer K.A."/>
            <person name="Russell D.A."/>
            <person name="Pope W.H."/>
            <person name="Jacobs-Sera D."/>
            <person name="Hendrix R.W."/>
            <person name="Hatfull G.F."/>
        </authorList>
    </citation>
    <scope>NUCLEOTIDE SEQUENCE [LARGE SCALE GENOMIC DNA]</scope>
</reference>
<keyword evidence="2" id="KW-1185">Reference proteome</keyword>
<evidence type="ECO:0000313" key="2">
    <source>
        <dbReference type="Proteomes" id="UP000284334"/>
    </source>
</evidence>
<dbReference type="GeneID" id="55612822"/>